<dbReference type="EC" id="6.3.5.7" evidence="5"/>
<keyword evidence="3 5" id="KW-0067">ATP-binding</keyword>
<evidence type="ECO:0000256" key="3">
    <source>
        <dbReference type="ARBA" id="ARBA00022840"/>
    </source>
</evidence>
<evidence type="ECO:0000256" key="2">
    <source>
        <dbReference type="ARBA" id="ARBA00022741"/>
    </source>
</evidence>
<accession>A0AAJ6YLF9</accession>
<evidence type="ECO:0000256" key="4">
    <source>
        <dbReference type="ARBA" id="ARBA00022917"/>
    </source>
</evidence>
<keyword evidence="1 5" id="KW-0436">Ligase</keyword>
<evidence type="ECO:0000256" key="5">
    <source>
        <dbReference type="HAMAP-Rule" id="MF_03150"/>
    </source>
</evidence>
<dbReference type="RefSeq" id="XP_011500213.1">
    <property type="nucleotide sequence ID" value="XM_011501911.1"/>
</dbReference>
<gene>
    <name evidence="8" type="primary">LOC105364060</name>
    <name evidence="5" type="synonym">GatA</name>
</gene>
<dbReference type="InterPro" id="IPR023631">
    <property type="entry name" value="Amidase_dom"/>
</dbReference>
<feature type="active site" description="Acyl-ester intermediate" evidence="5">
    <location>
        <position position="206"/>
    </location>
</feature>
<dbReference type="GO" id="GO:0005739">
    <property type="term" value="C:mitochondrion"/>
    <property type="evidence" value="ECO:0007669"/>
    <property type="project" value="UniProtKB-SubCell"/>
</dbReference>
<dbReference type="GeneID" id="105364060"/>
<dbReference type="SUPFAM" id="SSF75304">
    <property type="entry name" value="Amidase signature (AS) enzymes"/>
    <property type="match status" value="1"/>
</dbReference>
<evidence type="ECO:0000259" key="6">
    <source>
        <dbReference type="Pfam" id="PF01425"/>
    </source>
</evidence>
<dbReference type="HAMAP" id="MF_00120">
    <property type="entry name" value="GatA"/>
    <property type="match status" value="1"/>
</dbReference>
<dbReference type="Pfam" id="PF01425">
    <property type="entry name" value="Amidase"/>
    <property type="match status" value="2"/>
</dbReference>
<dbReference type="GO" id="GO:0005524">
    <property type="term" value="F:ATP binding"/>
    <property type="evidence" value="ECO:0007669"/>
    <property type="project" value="UniProtKB-KW"/>
</dbReference>
<keyword evidence="4 5" id="KW-0648">Protein biosynthesis</keyword>
<reference evidence="8" key="1">
    <citation type="submission" date="2025-08" db="UniProtKB">
        <authorList>
            <consortium name="RefSeq"/>
        </authorList>
    </citation>
    <scope>IDENTIFICATION</scope>
</reference>
<dbReference type="Gene3D" id="3.90.1300.10">
    <property type="entry name" value="Amidase signature (AS) domain"/>
    <property type="match status" value="1"/>
</dbReference>
<dbReference type="GO" id="GO:0030956">
    <property type="term" value="C:glutamyl-tRNA(Gln) amidotransferase complex"/>
    <property type="evidence" value="ECO:0007669"/>
    <property type="project" value="UniProtKB-UniRule"/>
</dbReference>
<name>A0AAJ6YLF9_9HYME</name>
<evidence type="ECO:0000256" key="1">
    <source>
        <dbReference type="ARBA" id="ARBA00022598"/>
    </source>
</evidence>
<comment type="catalytic activity">
    <reaction evidence="5">
        <text>L-glutamyl-tRNA(Gln) + L-glutamine + ATP + H2O = L-glutaminyl-tRNA(Gln) + L-glutamate + ADP + phosphate + H(+)</text>
        <dbReference type="Rhea" id="RHEA:17521"/>
        <dbReference type="Rhea" id="RHEA-COMP:9681"/>
        <dbReference type="Rhea" id="RHEA-COMP:9684"/>
        <dbReference type="ChEBI" id="CHEBI:15377"/>
        <dbReference type="ChEBI" id="CHEBI:15378"/>
        <dbReference type="ChEBI" id="CHEBI:29985"/>
        <dbReference type="ChEBI" id="CHEBI:30616"/>
        <dbReference type="ChEBI" id="CHEBI:43474"/>
        <dbReference type="ChEBI" id="CHEBI:58359"/>
        <dbReference type="ChEBI" id="CHEBI:78520"/>
        <dbReference type="ChEBI" id="CHEBI:78521"/>
        <dbReference type="ChEBI" id="CHEBI:456216"/>
        <dbReference type="EC" id="6.3.5.7"/>
    </reaction>
</comment>
<dbReference type="KEGG" id="csol:105364060"/>
<keyword evidence="2 5" id="KW-0547">Nucleotide-binding</keyword>
<evidence type="ECO:0000313" key="7">
    <source>
        <dbReference type="Proteomes" id="UP000695007"/>
    </source>
</evidence>
<dbReference type="CTD" id="42283"/>
<comment type="subcellular location">
    <subcellularLocation>
        <location evidence="5">Mitochondrion</location>
    </subcellularLocation>
</comment>
<dbReference type="GO" id="GO:0070681">
    <property type="term" value="P:glutaminyl-tRNAGln biosynthesis via transamidation"/>
    <property type="evidence" value="ECO:0007669"/>
    <property type="project" value="UniProtKB-UniRule"/>
</dbReference>
<comment type="function">
    <text evidence="5">Allows the formation of correctly charged Gln-tRNA(Gln) through the transamidation of misacylated Glu-tRNA(Gln) in the mitochondria. The reaction takes place in the presence of glutamine and ATP through an activated gamma-phospho-Glu-tRNA(Gln).</text>
</comment>
<feature type="active site" description="Charge relay system" evidence="5">
    <location>
        <position position="182"/>
    </location>
</feature>
<feature type="domain" description="Amidase" evidence="6">
    <location>
        <begin position="35"/>
        <end position="148"/>
    </location>
</feature>
<dbReference type="PANTHER" id="PTHR11895:SF7">
    <property type="entry name" value="GLUTAMYL-TRNA(GLN) AMIDOTRANSFERASE SUBUNIT A, MITOCHONDRIAL"/>
    <property type="match status" value="1"/>
</dbReference>
<comment type="subunit">
    <text evidence="5">Subunit of the heterotrimeric GatCAB amidotransferase (AdT) complex, composed of A, B and C subunits.</text>
</comment>
<feature type="active site" description="Charge relay system" evidence="5">
    <location>
        <position position="79"/>
    </location>
</feature>
<sequence length="522" mass="56868">MNRILALPMKTVGQMVAAGEIRPGQLADAALKMTVAIKPLNAFVTVTGELLKQQSRDADERQMTKRLLGDLDGIPIAIKDNFCTGEQLTTCASRMLGNFVPSYDATVYRKLKEAGAVLVGKTNLDQFAMGSGTVDSYYGPTKNLWGSSFMQNYSIDGRFHVDDIGRSNGLSGTEDWYIAGGSSGGSAIAVLTGTCYAALGSDTGGSTRNPASHCGLVGLKPTYGLVSRHGLIPLVNSMDVPGILARTVDDAVAILNTIAGPDPFDSTTYKRVYTPIQLPARVDISGLRIGIPKEYRCSGLTNEVESNWMQVGQLLEDAGAHILPVSLPHTEYSIVCYSVLNQCEVASNMSRFDGVEYGFRADEYSTTKELYAKTRSQGFNDVVRSRILTGNYFLLEENYENYFVKAMKVRRLIAQDFDKVWQSGIDLLLTPTMLNTAPNYSDFISQDNQTQCSVQDYCTQPANMAGIPAISIPIKLSNEGLPLSVQLMAPKLCEKTMLAVAKWIEDVVKFPVLVLKDDSLIS</sequence>
<dbReference type="GO" id="GO:0032543">
    <property type="term" value="P:mitochondrial translation"/>
    <property type="evidence" value="ECO:0007669"/>
    <property type="project" value="UniProtKB-UniRule"/>
</dbReference>
<evidence type="ECO:0000313" key="8">
    <source>
        <dbReference type="RefSeq" id="XP_011500213.1"/>
    </source>
</evidence>
<organism evidence="7 8">
    <name type="scientific">Ceratosolen solmsi marchali</name>
    <dbReference type="NCBI Taxonomy" id="326594"/>
    <lineage>
        <taxon>Eukaryota</taxon>
        <taxon>Metazoa</taxon>
        <taxon>Ecdysozoa</taxon>
        <taxon>Arthropoda</taxon>
        <taxon>Hexapoda</taxon>
        <taxon>Insecta</taxon>
        <taxon>Pterygota</taxon>
        <taxon>Neoptera</taxon>
        <taxon>Endopterygota</taxon>
        <taxon>Hymenoptera</taxon>
        <taxon>Apocrita</taxon>
        <taxon>Proctotrupomorpha</taxon>
        <taxon>Chalcidoidea</taxon>
        <taxon>Agaonidae</taxon>
        <taxon>Agaoninae</taxon>
        <taxon>Ceratosolen</taxon>
    </lineage>
</organism>
<comment type="similarity">
    <text evidence="5">Belongs to the amidase family. GatA subfamily.</text>
</comment>
<keyword evidence="5" id="KW-0496">Mitochondrion</keyword>
<proteinExistence type="inferred from homology"/>
<feature type="domain" description="Amidase" evidence="6">
    <location>
        <begin position="177"/>
        <end position="498"/>
    </location>
</feature>
<dbReference type="PANTHER" id="PTHR11895">
    <property type="entry name" value="TRANSAMIDASE"/>
    <property type="match status" value="1"/>
</dbReference>
<keyword evidence="7" id="KW-1185">Reference proteome</keyword>
<dbReference type="Proteomes" id="UP000695007">
    <property type="component" value="Unplaced"/>
</dbReference>
<dbReference type="InterPro" id="IPR036928">
    <property type="entry name" value="AS_sf"/>
</dbReference>
<dbReference type="InterPro" id="IPR004412">
    <property type="entry name" value="GatA"/>
</dbReference>
<dbReference type="AlphaFoldDB" id="A0AAJ6YLF9"/>
<dbReference type="GO" id="GO:0050567">
    <property type="term" value="F:glutaminyl-tRNA synthase (glutamine-hydrolyzing) activity"/>
    <property type="evidence" value="ECO:0007669"/>
    <property type="project" value="UniProtKB-UniRule"/>
</dbReference>
<protein>
    <recommendedName>
        <fullName evidence="5">Glutamyl-tRNA(Gln) amidotransferase subunit A, mitochondrial</fullName>
        <shortName evidence="5">Glu-AdT subunit A</shortName>
        <ecNumber evidence="5">6.3.5.7</ecNumber>
    </recommendedName>
</protein>
<dbReference type="InterPro" id="IPR000120">
    <property type="entry name" value="Amidase"/>
</dbReference>